<dbReference type="EMBL" id="BDJL01000055">
    <property type="protein sequence ID" value="GAV25684.1"/>
    <property type="molecule type" value="Genomic_DNA"/>
</dbReference>
<protein>
    <submittedName>
        <fullName evidence="8">(2Fe-2S)-binding protein</fullName>
    </submittedName>
</protein>
<dbReference type="STRING" id="661089.ciss_16170"/>
<dbReference type="PANTHER" id="PTHR44379">
    <property type="entry name" value="OXIDOREDUCTASE WITH IRON-SULFUR SUBUNIT"/>
    <property type="match status" value="1"/>
</dbReference>
<dbReference type="PROSITE" id="PS51085">
    <property type="entry name" value="2FE2S_FER_2"/>
    <property type="match status" value="1"/>
</dbReference>
<dbReference type="FunFam" id="3.10.20.30:FF:000020">
    <property type="entry name" value="Xanthine dehydrogenase iron-sulfur subunit"/>
    <property type="match status" value="1"/>
</dbReference>
<evidence type="ECO:0000256" key="1">
    <source>
        <dbReference type="ARBA" id="ARBA00022714"/>
    </source>
</evidence>
<organism evidence="8 9">
    <name type="scientific">Carboxydothermus islandicus</name>
    <dbReference type="NCBI Taxonomy" id="661089"/>
    <lineage>
        <taxon>Bacteria</taxon>
        <taxon>Bacillati</taxon>
        <taxon>Bacillota</taxon>
        <taxon>Clostridia</taxon>
        <taxon>Thermoanaerobacterales</taxon>
        <taxon>Thermoanaerobacteraceae</taxon>
        <taxon>Carboxydothermus</taxon>
    </lineage>
</organism>
<evidence type="ECO:0000313" key="8">
    <source>
        <dbReference type="EMBL" id="GAV25684.1"/>
    </source>
</evidence>
<dbReference type="GO" id="GO:0046872">
    <property type="term" value="F:metal ion binding"/>
    <property type="evidence" value="ECO:0007669"/>
    <property type="project" value="UniProtKB-KW"/>
</dbReference>
<dbReference type="InterPro" id="IPR036884">
    <property type="entry name" value="2Fe-2S-bd_dom_sf"/>
</dbReference>
<evidence type="ECO:0000256" key="3">
    <source>
        <dbReference type="ARBA" id="ARBA00023002"/>
    </source>
</evidence>
<evidence type="ECO:0000259" key="7">
    <source>
        <dbReference type="PROSITE" id="PS51085"/>
    </source>
</evidence>
<keyword evidence="2" id="KW-0479">Metal-binding</keyword>
<dbReference type="GO" id="GO:0016491">
    <property type="term" value="F:oxidoreductase activity"/>
    <property type="evidence" value="ECO:0007669"/>
    <property type="project" value="UniProtKB-KW"/>
</dbReference>
<sequence>MISVRFKVNNEWVELLVHPHHRLIDILREELDLTGAKEGCGGGECGSCTVIMNGQPVNACLVLAPEVDGAEILTVEGLSKDEELDIVQEAFIDEGALQCGYCTPGMIMSAKALLMRNPNPTREEVIEAISGNLCRCTGYIRIVNAVLKAAQKARV</sequence>
<comment type="pathway">
    <text evidence="6">Alkaloid degradation; nicotine degradation.</text>
</comment>
<dbReference type="InterPro" id="IPR001041">
    <property type="entry name" value="2Fe-2S_ferredoxin-type"/>
</dbReference>
<dbReference type="OrthoDB" id="9796880at2"/>
<comment type="caution">
    <text evidence="8">The sequence shown here is derived from an EMBL/GenBank/DDBJ whole genome shotgun (WGS) entry which is preliminary data.</text>
</comment>
<gene>
    <name evidence="8" type="ORF">ciss_16170</name>
</gene>
<keyword evidence="4" id="KW-0408">Iron</keyword>
<dbReference type="InterPro" id="IPR012675">
    <property type="entry name" value="Beta-grasp_dom_sf"/>
</dbReference>
<name>A0A1L8D3K6_9THEO</name>
<dbReference type="SUPFAM" id="SSF54292">
    <property type="entry name" value="2Fe-2S ferredoxin-like"/>
    <property type="match status" value="1"/>
</dbReference>
<dbReference type="Proteomes" id="UP000187338">
    <property type="component" value="Unassembled WGS sequence"/>
</dbReference>
<evidence type="ECO:0000256" key="6">
    <source>
        <dbReference type="ARBA" id="ARBA00060707"/>
    </source>
</evidence>
<keyword evidence="9" id="KW-1185">Reference proteome</keyword>
<dbReference type="Pfam" id="PF00111">
    <property type="entry name" value="Fer2"/>
    <property type="match status" value="1"/>
</dbReference>
<dbReference type="FunFam" id="1.10.150.120:FF:000003">
    <property type="entry name" value="Carbon monoxide dehydrogenase, small subunit"/>
    <property type="match status" value="1"/>
</dbReference>
<reference evidence="9" key="1">
    <citation type="submission" date="2016-12" db="EMBL/GenBank/DDBJ databases">
        <title>Draft Genome Sequences od Carboxydothermus pertinax and islandicus, Hydrogenogenic Carboxydotrophic Bacteria.</title>
        <authorList>
            <person name="Fukuyama Y."/>
            <person name="Ohmae K."/>
            <person name="Yoneda Y."/>
            <person name="Yoshida T."/>
            <person name="Sako Y."/>
        </authorList>
    </citation>
    <scope>NUCLEOTIDE SEQUENCE [LARGE SCALE GENOMIC DNA]</scope>
    <source>
        <strain evidence="9">SET</strain>
    </source>
</reference>
<dbReference type="SUPFAM" id="SSF47741">
    <property type="entry name" value="CO dehydrogenase ISP C-domain like"/>
    <property type="match status" value="1"/>
</dbReference>
<dbReference type="Gene3D" id="1.10.150.120">
    <property type="entry name" value="[2Fe-2S]-binding domain"/>
    <property type="match status" value="1"/>
</dbReference>
<dbReference type="GO" id="GO:0051537">
    <property type="term" value="F:2 iron, 2 sulfur cluster binding"/>
    <property type="evidence" value="ECO:0007669"/>
    <property type="project" value="UniProtKB-KW"/>
</dbReference>
<dbReference type="InterPro" id="IPR051452">
    <property type="entry name" value="Diverse_Oxidoreductases"/>
</dbReference>
<dbReference type="InterPro" id="IPR006058">
    <property type="entry name" value="2Fe2S_fd_BS"/>
</dbReference>
<dbReference type="InterPro" id="IPR002888">
    <property type="entry name" value="2Fe-2S-bd"/>
</dbReference>
<keyword evidence="5" id="KW-0411">Iron-sulfur</keyword>
<feature type="domain" description="2Fe-2S ferredoxin-type" evidence="7">
    <location>
        <begin position="2"/>
        <end position="78"/>
    </location>
</feature>
<proteinExistence type="predicted"/>
<evidence type="ECO:0000256" key="2">
    <source>
        <dbReference type="ARBA" id="ARBA00022723"/>
    </source>
</evidence>
<dbReference type="AlphaFoldDB" id="A0A1L8D3K6"/>
<keyword evidence="3" id="KW-0560">Oxidoreductase</keyword>
<evidence type="ECO:0000256" key="4">
    <source>
        <dbReference type="ARBA" id="ARBA00023004"/>
    </source>
</evidence>
<dbReference type="InterPro" id="IPR036010">
    <property type="entry name" value="2Fe-2S_ferredoxin-like_sf"/>
</dbReference>
<dbReference type="Pfam" id="PF01799">
    <property type="entry name" value="Fer2_2"/>
    <property type="match status" value="1"/>
</dbReference>
<evidence type="ECO:0000256" key="5">
    <source>
        <dbReference type="ARBA" id="ARBA00023014"/>
    </source>
</evidence>
<accession>A0A1L8D3K6</accession>
<dbReference type="Gene3D" id="3.10.20.30">
    <property type="match status" value="1"/>
</dbReference>
<dbReference type="PROSITE" id="PS00197">
    <property type="entry name" value="2FE2S_FER_1"/>
    <property type="match status" value="1"/>
</dbReference>
<evidence type="ECO:0000313" key="9">
    <source>
        <dbReference type="Proteomes" id="UP000187338"/>
    </source>
</evidence>
<dbReference type="PANTHER" id="PTHR44379:SF5">
    <property type="entry name" value="OXIDOREDUCTASE WITH IRON-SULFUR SUBUNIT"/>
    <property type="match status" value="1"/>
</dbReference>
<keyword evidence="1" id="KW-0001">2Fe-2S</keyword>